<name>A0A0K0KMQ6_9METZ</name>
<feature type="domain" description="Heme-copper oxidase subunit III family profile" evidence="10">
    <location>
        <begin position="3"/>
        <end position="260"/>
    </location>
</feature>
<comment type="subcellular location">
    <subcellularLocation>
        <location evidence="1">Membrane</location>
        <topology evidence="1">Multi-pass membrane protein</topology>
    </subcellularLocation>
</comment>
<dbReference type="Gene3D" id="1.10.287.70">
    <property type="match status" value="1"/>
</dbReference>
<sequence length="260" mass="30266">MKKYHPYHLVEARPWPIIGGCGALFLTCGSTLYFHYSHNTIIIAGFIIIRTIMITWWRDVIRESSFQGLHTIKVQLGLKLGMILFITSEVLFFFSFFWAFFHRRLTPTIEIGANWPPEGIEALDPTAIPLLNTLTLLRSGITITWTHHSLITNNKDNATKGLTWTILLGIFFTYLQILEYYNSSFTISDSIYGSTFFVATGFHGAHVIIGTTFLTICRLRINYNHFTTQHHVGFETRAWYWHFVDVVWLFLYTCIYWWGC</sequence>
<evidence type="ECO:0000256" key="9">
    <source>
        <dbReference type="SAM" id="Phobius"/>
    </source>
</evidence>
<keyword evidence="8 11" id="KW-0496">Mitochondrion</keyword>
<comment type="similarity">
    <text evidence="2 8">Belongs to the cytochrome c oxidase subunit 3 family.</text>
</comment>
<evidence type="ECO:0000256" key="2">
    <source>
        <dbReference type="ARBA" id="ARBA00010581"/>
    </source>
</evidence>
<evidence type="ECO:0000256" key="3">
    <source>
        <dbReference type="ARBA" id="ARBA00015944"/>
    </source>
</evidence>
<dbReference type="GO" id="GO:0004129">
    <property type="term" value="F:cytochrome-c oxidase activity"/>
    <property type="evidence" value="ECO:0007669"/>
    <property type="project" value="InterPro"/>
</dbReference>
<dbReference type="SUPFAM" id="SSF81452">
    <property type="entry name" value="Cytochrome c oxidase subunit III-like"/>
    <property type="match status" value="1"/>
</dbReference>
<dbReference type="InterPro" id="IPR035973">
    <property type="entry name" value="Cyt_c_oxidase_su3-like_sf"/>
</dbReference>
<dbReference type="InterPro" id="IPR013833">
    <property type="entry name" value="Cyt_c_oxidase_su3_a-hlx"/>
</dbReference>
<feature type="transmembrane region" description="Helical" evidence="9">
    <location>
        <begin position="15"/>
        <end position="34"/>
    </location>
</feature>
<dbReference type="InterPro" id="IPR000298">
    <property type="entry name" value="Cyt_c_oxidase-like_su3"/>
</dbReference>
<dbReference type="InterPro" id="IPR024791">
    <property type="entry name" value="Cyt_c/ubiquinol_Oxase_su3"/>
</dbReference>
<dbReference type="Gene3D" id="1.20.120.80">
    <property type="entry name" value="Cytochrome c oxidase, subunit III, four-helix bundle"/>
    <property type="match status" value="1"/>
</dbReference>
<keyword evidence="5" id="KW-1278">Translocase</keyword>
<evidence type="ECO:0000256" key="5">
    <source>
        <dbReference type="ARBA" id="ARBA00022967"/>
    </source>
</evidence>
<feature type="transmembrane region" description="Helical" evidence="9">
    <location>
        <begin position="41"/>
        <end position="58"/>
    </location>
</feature>
<evidence type="ECO:0000256" key="4">
    <source>
        <dbReference type="ARBA" id="ARBA00022692"/>
    </source>
</evidence>
<evidence type="ECO:0000259" key="10">
    <source>
        <dbReference type="PROSITE" id="PS50253"/>
    </source>
</evidence>
<dbReference type="AlphaFoldDB" id="A0A0K0KMQ6"/>
<dbReference type="Pfam" id="PF00510">
    <property type="entry name" value="COX3"/>
    <property type="match status" value="1"/>
</dbReference>
<feature type="transmembrane region" description="Helical" evidence="9">
    <location>
        <begin position="161"/>
        <end position="178"/>
    </location>
</feature>
<feature type="transmembrane region" description="Helical" evidence="9">
    <location>
        <begin position="78"/>
        <end position="101"/>
    </location>
</feature>
<dbReference type="InterPro" id="IPR033945">
    <property type="entry name" value="Cyt_c_oxase_su3_dom"/>
</dbReference>
<dbReference type="PROSITE" id="PS50253">
    <property type="entry name" value="COX3"/>
    <property type="match status" value="1"/>
</dbReference>
<dbReference type="GO" id="GO:0006123">
    <property type="term" value="P:mitochondrial electron transport, cytochrome c to oxygen"/>
    <property type="evidence" value="ECO:0007669"/>
    <property type="project" value="TreeGrafter"/>
</dbReference>
<feature type="transmembrane region" description="Helical" evidence="9">
    <location>
        <begin position="190"/>
        <end position="217"/>
    </location>
</feature>
<evidence type="ECO:0000256" key="1">
    <source>
        <dbReference type="ARBA" id="ARBA00004141"/>
    </source>
</evidence>
<evidence type="ECO:0000313" key="11">
    <source>
        <dbReference type="EMBL" id="AIL24454.1"/>
    </source>
</evidence>
<evidence type="ECO:0000256" key="7">
    <source>
        <dbReference type="ARBA" id="ARBA00023136"/>
    </source>
</evidence>
<dbReference type="GO" id="GO:0016020">
    <property type="term" value="C:membrane"/>
    <property type="evidence" value="ECO:0007669"/>
    <property type="project" value="UniProtKB-SubCell"/>
</dbReference>
<evidence type="ECO:0000256" key="6">
    <source>
        <dbReference type="ARBA" id="ARBA00022989"/>
    </source>
</evidence>
<dbReference type="FunFam" id="1.20.120.80:FF:000002">
    <property type="entry name" value="Cytochrome c oxidase subunit 3"/>
    <property type="match status" value="1"/>
</dbReference>
<dbReference type="PANTHER" id="PTHR11403:SF7">
    <property type="entry name" value="CYTOCHROME C OXIDASE SUBUNIT 3"/>
    <property type="match status" value="1"/>
</dbReference>
<organism evidence="11">
    <name type="scientific">Bathydorus laniger</name>
    <dbReference type="NCBI Taxonomy" id="1503680"/>
    <lineage>
        <taxon>Eukaryota</taxon>
        <taxon>Metazoa</taxon>
        <taxon>Porifera</taxon>
        <taxon>Hexactinellida</taxon>
        <taxon>Hexasterophora</taxon>
        <taxon>Lyssacinosida</taxon>
        <taxon>Rossellidae</taxon>
        <taxon>Bathydorus</taxon>
    </lineage>
</organism>
<dbReference type="CDD" id="cd01665">
    <property type="entry name" value="Cyt_c_Oxidase_III"/>
    <property type="match status" value="1"/>
</dbReference>
<dbReference type="GO" id="GO:0005739">
    <property type="term" value="C:mitochondrion"/>
    <property type="evidence" value="ECO:0007669"/>
    <property type="project" value="TreeGrafter"/>
</dbReference>
<feature type="transmembrane region" description="Helical" evidence="9">
    <location>
        <begin position="238"/>
        <end position="258"/>
    </location>
</feature>
<keyword evidence="4 8" id="KW-0812">Transmembrane</keyword>
<keyword evidence="6 9" id="KW-1133">Transmembrane helix</keyword>
<comment type="function">
    <text evidence="8">Component of the cytochrome c oxidase, the last enzyme in the mitochondrial electron transport chain which drives oxidative phosphorylation. The respiratory chain contains 3 multisubunit complexes succinate dehydrogenase (complex II, CII), ubiquinol-cytochrome c oxidoreductase (cytochrome b-c1 complex, complex III, CIII) and cytochrome c oxidase (complex IV, CIV), that cooperate to transfer electrons derived from NADH and succinate to molecular oxygen, creating an electrochemical gradient over the inner membrane that drives transmembrane transport and the ATP synthase. Cytochrome c oxidase is the component of the respiratory chain that catalyzes the reduction of oxygen to water. Electrons originating from reduced cytochrome c in the intermembrane space (IMS) are transferred via the dinuclear copper A center (CU(A)) of subunit 2 and heme A of subunit 1 to the active site in subunit 1, a binuclear center (BNC) formed by heme A3 and copper B (CU(B)). The BNC reduces molecular oxygen to 2 water molecules using 4 electrons from cytochrome c in the IMS and 4 protons from the mitochondrial matrix.</text>
</comment>
<geneLocation type="mitochondrion" evidence="11"/>
<reference evidence="11" key="1">
    <citation type="submission" date="2014-03" db="EMBL/GenBank/DDBJ databases">
        <title>Mitochondrial genome evolution in two species of glass sponges.</title>
        <authorList>
            <person name="Kahn A.S."/>
            <person name="Geller J.B."/>
        </authorList>
    </citation>
    <scope>NUCLEOTIDE SEQUENCE</scope>
</reference>
<keyword evidence="7 9" id="KW-0472">Membrane</keyword>
<dbReference type="PANTHER" id="PTHR11403">
    <property type="entry name" value="CYTOCHROME C OXIDASE SUBUNIT III"/>
    <property type="match status" value="1"/>
</dbReference>
<accession>A0A0K0KMQ6</accession>
<dbReference type="EMBL" id="KJ634155">
    <property type="protein sequence ID" value="AIL24454.1"/>
    <property type="molecule type" value="Genomic_DNA"/>
</dbReference>
<evidence type="ECO:0000256" key="8">
    <source>
        <dbReference type="RuleBase" id="RU003375"/>
    </source>
</evidence>
<proteinExistence type="inferred from homology"/>
<protein>
    <recommendedName>
        <fullName evidence="3 8">Cytochrome c oxidase subunit 3</fullName>
    </recommendedName>
</protein>